<dbReference type="SUPFAM" id="SSF88659">
    <property type="entry name" value="Sigma3 and sigma4 domains of RNA polymerase sigma factors"/>
    <property type="match status" value="1"/>
</dbReference>
<keyword evidence="5" id="KW-0804">Transcription</keyword>
<dbReference type="NCBIfam" id="TIGR02937">
    <property type="entry name" value="sigma70-ECF"/>
    <property type="match status" value="1"/>
</dbReference>
<proteinExistence type="inferred from homology"/>
<name>A0A517QTI0_9PLAN</name>
<dbReference type="InterPro" id="IPR036388">
    <property type="entry name" value="WH-like_DNA-bd_sf"/>
</dbReference>
<keyword evidence="2" id="KW-0805">Transcription regulation</keyword>
<dbReference type="CDD" id="cd06171">
    <property type="entry name" value="Sigma70_r4"/>
    <property type="match status" value="1"/>
</dbReference>
<dbReference type="AlphaFoldDB" id="A0A517QTI0"/>
<evidence type="ECO:0000313" key="8">
    <source>
        <dbReference type="Proteomes" id="UP000315724"/>
    </source>
</evidence>
<dbReference type="GO" id="GO:0006352">
    <property type="term" value="P:DNA-templated transcription initiation"/>
    <property type="evidence" value="ECO:0007669"/>
    <property type="project" value="InterPro"/>
</dbReference>
<sequence>MPENADHQSPDHQDANHLIERIRQKDRDALAEFIELRRPQLLAFIDKRLSDRLRKKIEASDIFQDLSMSCLGSFESVDFEGRDPFRWLCQQAERRIIDAHRHHFGAQKRAANREVGIHGAGPGNEGAGIENDLAASMTSPSAAFSRNQKEFFLAEALEQLPDEAREALKLRYLQGMQSKEIAEQIGKSDAATRVLLSRSLKRMQEMLSENVAFQTLLAQNR</sequence>
<gene>
    <name evidence="7" type="primary">sigD_3</name>
    <name evidence="7" type="ORF">Mal48_42290</name>
</gene>
<dbReference type="InterPro" id="IPR014284">
    <property type="entry name" value="RNA_pol_sigma-70_dom"/>
</dbReference>
<keyword evidence="4" id="KW-0238">DNA-binding</keyword>
<dbReference type="KEGG" id="tpol:Mal48_42290"/>
<dbReference type="Pfam" id="PF08281">
    <property type="entry name" value="Sigma70_r4_2"/>
    <property type="match status" value="1"/>
</dbReference>
<organism evidence="7 8">
    <name type="scientific">Thalassoglobus polymorphus</name>
    <dbReference type="NCBI Taxonomy" id="2527994"/>
    <lineage>
        <taxon>Bacteria</taxon>
        <taxon>Pseudomonadati</taxon>
        <taxon>Planctomycetota</taxon>
        <taxon>Planctomycetia</taxon>
        <taxon>Planctomycetales</taxon>
        <taxon>Planctomycetaceae</taxon>
        <taxon>Thalassoglobus</taxon>
    </lineage>
</organism>
<dbReference type="InterPro" id="IPR039425">
    <property type="entry name" value="RNA_pol_sigma-70-like"/>
</dbReference>
<keyword evidence="3" id="KW-0731">Sigma factor</keyword>
<dbReference type="Gene3D" id="1.10.1740.10">
    <property type="match status" value="1"/>
</dbReference>
<evidence type="ECO:0000256" key="1">
    <source>
        <dbReference type="ARBA" id="ARBA00010641"/>
    </source>
</evidence>
<evidence type="ECO:0000256" key="3">
    <source>
        <dbReference type="ARBA" id="ARBA00023082"/>
    </source>
</evidence>
<evidence type="ECO:0000313" key="7">
    <source>
        <dbReference type="EMBL" id="QDT34956.1"/>
    </source>
</evidence>
<dbReference type="Proteomes" id="UP000315724">
    <property type="component" value="Chromosome"/>
</dbReference>
<dbReference type="PANTHER" id="PTHR43133">
    <property type="entry name" value="RNA POLYMERASE ECF-TYPE SIGMA FACTO"/>
    <property type="match status" value="1"/>
</dbReference>
<dbReference type="SUPFAM" id="SSF88946">
    <property type="entry name" value="Sigma2 domain of RNA polymerase sigma factors"/>
    <property type="match status" value="1"/>
</dbReference>
<dbReference type="InterPro" id="IPR013249">
    <property type="entry name" value="RNA_pol_sigma70_r4_t2"/>
</dbReference>
<accession>A0A517QTI0</accession>
<evidence type="ECO:0000256" key="4">
    <source>
        <dbReference type="ARBA" id="ARBA00023125"/>
    </source>
</evidence>
<dbReference type="RefSeq" id="WP_145203736.1">
    <property type="nucleotide sequence ID" value="NZ_CP036267.1"/>
</dbReference>
<keyword evidence="8" id="KW-1185">Reference proteome</keyword>
<dbReference type="EMBL" id="CP036267">
    <property type="protein sequence ID" value="QDT34956.1"/>
    <property type="molecule type" value="Genomic_DNA"/>
</dbReference>
<reference evidence="7 8" key="1">
    <citation type="submission" date="2019-02" db="EMBL/GenBank/DDBJ databases">
        <title>Deep-cultivation of Planctomycetes and their phenomic and genomic characterization uncovers novel biology.</title>
        <authorList>
            <person name="Wiegand S."/>
            <person name="Jogler M."/>
            <person name="Boedeker C."/>
            <person name="Pinto D."/>
            <person name="Vollmers J."/>
            <person name="Rivas-Marin E."/>
            <person name="Kohn T."/>
            <person name="Peeters S.H."/>
            <person name="Heuer A."/>
            <person name="Rast P."/>
            <person name="Oberbeckmann S."/>
            <person name="Bunk B."/>
            <person name="Jeske O."/>
            <person name="Meyerdierks A."/>
            <person name="Storesund J.E."/>
            <person name="Kallscheuer N."/>
            <person name="Luecker S."/>
            <person name="Lage O.M."/>
            <person name="Pohl T."/>
            <person name="Merkel B.J."/>
            <person name="Hornburger P."/>
            <person name="Mueller R.-W."/>
            <person name="Bruemmer F."/>
            <person name="Labrenz M."/>
            <person name="Spormann A.M."/>
            <person name="Op den Camp H."/>
            <person name="Overmann J."/>
            <person name="Amann R."/>
            <person name="Jetten M.S.M."/>
            <person name="Mascher T."/>
            <person name="Medema M.H."/>
            <person name="Devos D.P."/>
            <person name="Kaster A.-K."/>
            <person name="Ovreas L."/>
            <person name="Rohde M."/>
            <person name="Galperin M.Y."/>
            <person name="Jogler C."/>
        </authorList>
    </citation>
    <scope>NUCLEOTIDE SEQUENCE [LARGE SCALE GENOMIC DNA]</scope>
    <source>
        <strain evidence="7 8">Mal48</strain>
    </source>
</reference>
<evidence type="ECO:0000256" key="2">
    <source>
        <dbReference type="ARBA" id="ARBA00023015"/>
    </source>
</evidence>
<dbReference type="PANTHER" id="PTHR43133:SF8">
    <property type="entry name" value="RNA POLYMERASE SIGMA FACTOR HI_1459-RELATED"/>
    <property type="match status" value="1"/>
</dbReference>
<evidence type="ECO:0000256" key="5">
    <source>
        <dbReference type="ARBA" id="ARBA00023163"/>
    </source>
</evidence>
<evidence type="ECO:0000259" key="6">
    <source>
        <dbReference type="Pfam" id="PF08281"/>
    </source>
</evidence>
<dbReference type="InterPro" id="IPR013325">
    <property type="entry name" value="RNA_pol_sigma_r2"/>
</dbReference>
<dbReference type="GO" id="GO:0003677">
    <property type="term" value="F:DNA binding"/>
    <property type="evidence" value="ECO:0007669"/>
    <property type="project" value="UniProtKB-KW"/>
</dbReference>
<comment type="similarity">
    <text evidence="1">Belongs to the sigma-70 factor family. ECF subfamily.</text>
</comment>
<dbReference type="Gene3D" id="1.10.10.10">
    <property type="entry name" value="Winged helix-like DNA-binding domain superfamily/Winged helix DNA-binding domain"/>
    <property type="match status" value="1"/>
</dbReference>
<dbReference type="OrthoDB" id="291970at2"/>
<dbReference type="GO" id="GO:0016987">
    <property type="term" value="F:sigma factor activity"/>
    <property type="evidence" value="ECO:0007669"/>
    <property type="project" value="UniProtKB-KW"/>
</dbReference>
<dbReference type="InterPro" id="IPR013324">
    <property type="entry name" value="RNA_pol_sigma_r3/r4-like"/>
</dbReference>
<feature type="domain" description="RNA polymerase sigma factor 70 region 4 type 2" evidence="6">
    <location>
        <begin position="153"/>
        <end position="203"/>
    </location>
</feature>
<protein>
    <submittedName>
        <fullName evidence="7">ECF RNA polymerase sigma factor SigD</fullName>
    </submittedName>
</protein>